<evidence type="ECO:0000259" key="1">
    <source>
        <dbReference type="Pfam" id="PF20247"/>
    </source>
</evidence>
<dbReference type="Pfam" id="PF20247">
    <property type="entry name" value="DUF6602"/>
    <property type="match status" value="1"/>
</dbReference>
<gene>
    <name evidence="2" type="ORF">ACFY35_29870</name>
</gene>
<name>A0ABW6WL75_9ACTN</name>
<dbReference type="EMBL" id="JBIAZU010000005">
    <property type="protein sequence ID" value="MFF5293661.1"/>
    <property type="molecule type" value="Genomic_DNA"/>
</dbReference>
<dbReference type="RefSeq" id="WP_157296188.1">
    <property type="nucleotide sequence ID" value="NZ_JBIAZU010000005.1"/>
</dbReference>
<evidence type="ECO:0000313" key="3">
    <source>
        <dbReference type="Proteomes" id="UP001602245"/>
    </source>
</evidence>
<dbReference type="CDD" id="cd21173">
    <property type="entry name" value="NucC-like"/>
    <property type="match status" value="1"/>
</dbReference>
<feature type="domain" description="DUF6602" evidence="1">
    <location>
        <begin position="26"/>
        <end position="125"/>
    </location>
</feature>
<reference evidence="2 3" key="1">
    <citation type="submission" date="2024-10" db="EMBL/GenBank/DDBJ databases">
        <title>The Natural Products Discovery Center: Release of the First 8490 Sequenced Strains for Exploring Actinobacteria Biosynthetic Diversity.</title>
        <authorList>
            <person name="Kalkreuter E."/>
            <person name="Kautsar S.A."/>
            <person name="Yang D."/>
            <person name="Bader C.D."/>
            <person name="Teijaro C.N."/>
            <person name="Fluegel L."/>
            <person name="Davis C.M."/>
            <person name="Simpson J.R."/>
            <person name="Lauterbach L."/>
            <person name="Steele A.D."/>
            <person name="Gui C."/>
            <person name="Meng S."/>
            <person name="Li G."/>
            <person name="Viehrig K."/>
            <person name="Ye F."/>
            <person name="Su P."/>
            <person name="Kiefer A.F."/>
            <person name="Nichols A."/>
            <person name="Cepeda A.J."/>
            <person name="Yan W."/>
            <person name="Fan B."/>
            <person name="Jiang Y."/>
            <person name="Adhikari A."/>
            <person name="Zheng C.-J."/>
            <person name="Schuster L."/>
            <person name="Cowan T.M."/>
            <person name="Smanski M.J."/>
            <person name="Chevrette M.G."/>
            <person name="De Carvalho L.P.S."/>
            <person name="Shen B."/>
        </authorList>
    </citation>
    <scope>NUCLEOTIDE SEQUENCE [LARGE SCALE GENOMIC DNA]</scope>
    <source>
        <strain evidence="2 3">NPDC000087</strain>
    </source>
</reference>
<keyword evidence="3" id="KW-1185">Reference proteome</keyword>
<evidence type="ECO:0000313" key="2">
    <source>
        <dbReference type="EMBL" id="MFF5293661.1"/>
    </source>
</evidence>
<proteinExistence type="predicted"/>
<comment type="caution">
    <text evidence="2">The sequence shown here is derived from an EMBL/GenBank/DDBJ whole genome shotgun (WGS) entry which is preliminary data.</text>
</comment>
<protein>
    <submittedName>
        <fullName evidence="2">DUF6602 domain-containing protein</fullName>
    </submittedName>
</protein>
<dbReference type="InterPro" id="IPR046537">
    <property type="entry name" value="DUF6602"/>
</dbReference>
<dbReference type="Proteomes" id="UP001602245">
    <property type="component" value="Unassembled WGS sequence"/>
</dbReference>
<sequence>MGIIDEYWTGTLQRLQAEVEVFNRLIAHQAERGRENELSLARLLENLIPGRFGIGTGLLFDGRGKYSKQMDLLLFDRIDSPTILAQTNQLLYPVEEIRLCIEIKSRLVKAGVEDAAKKKDSVQALQPAEQYRSPTFALFAYDADTAPETVGQHLASLADARKPDLTCVLDPGILAGQRRLLDPSSDDSSHMCGLTLLHELDPDGARMRGRYVVADPTKGYDRQAHNGSVYPVVDFNGQQVLSDPSRALLLFCEAFIRLLAEQESRPRPVLSHYLDAPYRDIQPV</sequence>
<organism evidence="2 3">
    <name type="scientific">Paractinoplanes globisporus</name>
    <dbReference type="NCBI Taxonomy" id="113565"/>
    <lineage>
        <taxon>Bacteria</taxon>
        <taxon>Bacillati</taxon>
        <taxon>Actinomycetota</taxon>
        <taxon>Actinomycetes</taxon>
        <taxon>Micromonosporales</taxon>
        <taxon>Micromonosporaceae</taxon>
        <taxon>Paractinoplanes</taxon>
    </lineage>
</organism>
<accession>A0ABW6WL75</accession>